<feature type="transmembrane region" description="Helical" evidence="1">
    <location>
        <begin position="40"/>
        <end position="63"/>
    </location>
</feature>
<evidence type="ECO:0000313" key="4">
    <source>
        <dbReference type="Proteomes" id="UP000034849"/>
    </source>
</evidence>
<comment type="caution">
    <text evidence="3">The sequence shown here is derived from an EMBL/GenBank/DDBJ whole genome shotgun (WGS) entry which is preliminary data.</text>
</comment>
<keyword evidence="1" id="KW-0472">Membrane</keyword>
<organism evidence="3 4">
    <name type="scientific">Candidatus Magasanikbacteria bacterium GW2011_GWC2_37_14</name>
    <dbReference type="NCBI Taxonomy" id="1619046"/>
    <lineage>
        <taxon>Bacteria</taxon>
        <taxon>Candidatus Magasanikiibacteriota</taxon>
    </lineage>
</organism>
<feature type="transmembrane region" description="Helical" evidence="1">
    <location>
        <begin position="6"/>
        <end position="28"/>
    </location>
</feature>
<dbReference type="Proteomes" id="UP000034849">
    <property type="component" value="Unassembled WGS sequence"/>
</dbReference>
<gene>
    <name evidence="3" type="ORF">US42_C0004G0017</name>
</gene>
<evidence type="ECO:0000259" key="2">
    <source>
        <dbReference type="Pfam" id="PF18893"/>
    </source>
</evidence>
<dbReference type="STRING" id="1619046.US42_C0004G0017"/>
<dbReference type="AlphaFoldDB" id="A0A0G0G9U2"/>
<feature type="domain" description="DUF5652" evidence="2">
    <location>
        <begin position="14"/>
        <end position="65"/>
    </location>
</feature>
<keyword evidence="1" id="KW-1133">Transmembrane helix</keyword>
<sequence>MEDIVPFIAGFGLLITAVVIWSGVWKAIALWKAARNNDLGWFIALCIINTVGILEILYIYVFAKHNCSGGCCEHKTTTPPTPPAQM</sequence>
<evidence type="ECO:0000313" key="3">
    <source>
        <dbReference type="EMBL" id="KKQ27878.1"/>
    </source>
</evidence>
<name>A0A0G0G9U2_9BACT</name>
<reference evidence="3 4" key="1">
    <citation type="journal article" date="2015" name="Nature">
        <title>rRNA introns, odd ribosomes, and small enigmatic genomes across a large radiation of phyla.</title>
        <authorList>
            <person name="Brown C.T."/>
            <person name="Hug L.A."/>
            <person name="Thomas B.C."/>
            <person name="Sharon I."/>
            <person name="Castelle C.J."/>
            <person name="Singh A."/>
            <person name="Wilkins M.J."/>
            <person name="Williams K.H."/>
            <person name="Banfield J.F."/>
        </authorList>
    </citation>
    <scope>NUCLEOTIDE SEQUENCE [LARGE SCALE GENOMIC DNA]</scope>
</reference>
<keyword evidence="1" id="KW-0812">Transmembrane</keyword>
<proteinExistence type="predicted"/>
<dbReference type="InterPro" id="IPR043712">
    <property type="entry name" value="DUF5652"/>
</dbReference>
<evidence type="ECO:0000256" key="1">
    <source>
        <dbReference type="SAM" id="Phobius"/>
    </source>
</evidence>
<accession>A0A0G0G9U2</accession>
<dbReference type="EMBL" id="LBSX01000004">
    <property type="protein sequence ID" value="KKQ27878.1"/>
    <property type="molecule type" value="Genomic_DNA"/>
</dbReference>
<protein>
    <recommendedName>
        <fullName evidence="2">DUF5652 domain-containing protein</fullName>
    </recommendedName>
</protein>
<dbReference type="Pfam" id="PF18893">
    <property type="entry name" value="DUF5652"/>
    <property type="match status" value="1"/>
</dbReference>